<evidence type="ECO:0000256" key="1">
    <source>
        <dbReference type="SAM" id="Phobius"/>
    </source>
</evidence>
<dbReference type="Proteomes" id="UP000277928">
    <property type="component" value="Unassembled WGS sequence"/>
</dbReference>
<evidence type="ECO:0000313" key="3">
    <source>
        <dbReference type="Proteomes" id="UP000277928"/>
    </source>
</evidence>
<feature type="transmembrane region" description="Helical" evidence="1">
    <location>
        <begin position="114"/>
        <end position="133"/>
    </location>
</feature>
<proteinExistence type="predicted"/>
<dbReference type="STRING" id="42156.A0A3P6TVB8"/>
<organism evidence="2 3">
    <name type="scientific">Litomosoides sigmodontis</name>
    <name type="common">Filarial nematode worm</name>
    <dbReference type="NCBI Taxonomy" id="42156"/>
    <lineage>
        <taxon>Eukaryota</taxon>
        <taxon>Metazoa</taxon>
        <taxon>Ecdysozoa</taxon>
        <taxon>Nematoda</taxon>
        <taxon>Chromadorea</taxon>
        <taxon>Rhabditida</taxon>
        <taxon>Spirurina</taxon>
        <taxon>Spiruromorpha</taxon>
        <taxon>Filarioidea</taxon>
        <taxon>Onchocercidae</taxon>
        <taxon>Litomosoides</taxon>
    </lineage>
</organism>
<sequence>MYFRQNSHGFSNVLDDARMVCYVLVNTSCFLTEMHGLLSLGVRPIHVERMMTLKAIRYFSKTTAFRCQVKVDKDVKSLIEKAAKKMDPFSSVQNEPITNFKHHMGFHGFELYPIQGQVIAWAIILVLIAYYACAKIEIVMDRSYKNTPFTWGAMKNGHRDYVAFGFKREPVPRLDLMETLQEEMIEEARRRGTRK</sequence>
<gene>
    <name evidence="2" type="ORF">NLS_LOCUS8072</name>
</gene>
<dbReference type="EMBL" id="UYRX01000943">
    <property type="protein sequence ID" value="VDK87289.1"/>
    <property type="molecule type" value="Genomic_DNA"/>
</dbReference>
<keyword evidence="1" id="KW-0812">Transmembrane</keyword>
<keyword evidence="1" id="KW-1133">Transmembrane helix</keyword>
<keyword evidence="1" id="KW-0472">Membrane</keyword>
<reference evidence="2 3" key="1">
    <citation type="submission" date="2018-08" db="EMBL/GenBank/DDBJ databases">
        <authorList>
            <person name="Laetsch R D."/>
            <person name="Stevens L."/>
            <person name="Kumar S."/>
            <person name="Blaxter L. M."/>
        </authorList>
    </citation>
    <scope>NUCLEOTIDE SEQUENCE [LARGE SCALE GENOMIC DNA]</scope>
</reference>
<accession>A0A3P6TVB8</accession>
<dbReference type="OMA" id="FELYPIQ"/>
<dbReference type="OrthoDB" id="5826678at2759"/>
<keyword evidence="3" id="KW-1185">Reference proteome</keyword>
<dbReference type="AlphaFoldDB" id="A0A3P6TVB8"/>
<protein>
    <submittedName>
        <fullName evidence="2">Uncharacterized protein</fullName>
    </submittedName>
</protein>
<evidence type="ECO:0000313" key="2">
    <source>
        <dbReference type="EMBL" id="VDK87289.1"/>
    </source>
</evidence>
<name>A0A3P6TVB8_LITSI</name>